<keyword evidence="1" id="KW-0812">Transmembrane</keyword>
<sequence>MGMKAPELHRPLAVTAVAMAGLAAVAAAGMVLDDRHLLGLPIWTKPFKFATSLVIYTGTLAYLVGQLKGRPARHAGWLGNVIVAASFIEMAVIVGQVVRGRRSHFNVETPLDSALWGVMAVTILMLWIATALIGVVLLRHHRGDRPTVLAVRYGLLVALAGMAVGFLMTQPTAEQRAGFATAPPTLVGSHSVGVAEGGPGLPLVSWSTEGGDLRIAHFIGLHALQALPLLAFGLARAARRWPALRPENVRSRLVGVGAAGITGVTAITTWQALRGQSIVQPDRLTWASAGLLAAGLAMGAAVALRRTTARALAAAR</sequence>
<name>A0A8J4EDS9_9ACTN</name>
<dbReference type="Proteomes" id="UP000635606">
    <property type="component" value="Unassembled WGS sequence"/>
</dbReference>
<feature type="transmembrane region" description="Helical" evidence="1">
    <location>
        <begin position="12"/>
        <end position="32"/>
    </location>
</feature>
<evidence type="ECO:0000313" key="2">
    <source>
        <dbReference type="EMBL" id="GIJ71875.1"/>
    </source>
</evidence>
<feature type="transmembrane region" description="Helical" evidence="1">
    <location>
        <begin position="285"/>
        <end position="304"/>
    </location>
</feature>
<protein>
    <submittedName>
        <fullName evidence="2">Uncharacterized protein</fullName>
    </submittedName>
</protein>
<keyword evidence="1" id="KW-1133">Transmembrane helix</keyword>
<accession>A0A8J4EDS9</accession>
<feature type="transmembrane region" description="Helical" evidence="1">
    <location>
        <begin position="150"/>
        <end position="169"/>
    </location>
</feature>
<proteinExistence type="predicted"/>
<feature type="transmembrane region" description="Helical" evidence="1">
    <location>
        <begin position="215"/>
        <end position="232"/>
    </location>
</feature>
<comment type="caution">
    <text evidence="2">The sequence shown here is derived from an EMBL/GenBank/DDBJ whole genome shotgun (WGS) entry which is preliminary data.</text>
</comment>
<organism evidence="2 3">
    <name type="scientific">Virgisporangium ochraceum</name>
    <dbReference type="NCBI Taxonomy" id="65505"/>
    <lineage>
        <taxon>Bacteria</taxon>
        <taxon>Bacillati</taxon>
        <taxon>Actinomycetota</taxon>
        <taxon>Actinomycetes</taxon>
        <taxon>Micromonosporales</taxon>
        <taxon>Micromonosporaceae</taxon>
        <taxon>Virgisporangium</taxon>
    </lineage>
</organism>
<feature type="transmembrane region" description="Helical" evidence="1">
    <location>
        <begin position="253"/>
        <end position="273"/>
    </location>
</feature>
<dbReference type="AlphaFoldDB" id="A0A8J4EDS9"/>
<evidence type="ECO:0000256" key="1">
    <source>
        <dbReference type="SAM" id="Phobius"/>
    </source>
</evidence>
<feature type="transmembrane region" description="Helical" evidence="1">
    <location>
        <begin position="114"/>
        <end position="138"/>
    </location>
</feature>
<reference evidence="2" key="1">
    <citation type="submission" date="2021-01" db="EMBL/GenBank/DDBJ databases">
        <title>Whole genome shotgun sequence of Virgisporangium ochraceum NBRC 16418.</title>
        <authorList>
            <person name="Komaki H."/>
            <person name="Tamura T."/>
        </authorList>
    </citation>
    <scope>NUCLEOTIDE SEQUENCE</scope>
    <source>
        <strain evidence="2">NBRC 16418</strain>
    </source>
</reference>
<keyword evidence="1" id="KW-0472">Membrane</keyword>
<dbReference type="EMBL" id="BOPH01000093">
    <property type="protein sequence ID" value="GIJ71875.1"/>
    <property type="molecule type" value="Genomic_DNA"/>
</dbReference>
<gene>
    <name evidence="2" type="ORF">Voc01_067920</name>
</gene>
<feature type="transmembrane region" description="Helical" evidence="1">
    <location>
        <begin position="47"/>
        <end position="65"/>
    </location>
</feature>
<evidence type="ECO:0000313" key="3">
    <source>
        <dbReference type="Proteomes" id="UP000635606"/>
    </source>
</evidence>
<keyword evidence="3" id="KW-1185">Reference proteome</keyword>
<feature type="transmembrane region" description="Helical" evidence="1">
    <location>
        <begin position="77"/>
        <end position="94"/>
    </location>
</feature>